<dbReference type="RefSeq" id="WP_133039493.1">
    <property type="nucleotide sequence ID" value="NZ_SLWF01000019.1"/>
</dbReference>
<accession>A0A4R2F8W3</accession>
<evidence type="ECO:0000313" key="6">
    <source>
        <dbReference type="Proteomes" id="UP000294832"/>
    </source>
</evidence>
<keyword evidence="2" id="KW-0808">Transferase</keyword>
<sequence>MHISNCSQIALCALDWDYTVPQLFSHFAGLPWAVLLDSADAAHPDAKFDLISAWPLATLTTHGDTSEILDRHGQKQLSAAEPFQLLQQLLADCFPDIRPTTLPFGGGAIGCFGYDLGRKLEKLPALAADDIAFPQLAVGIYDWALLRDKQTGRWQLMHYAGEQALSAMLARLNSLLATPAVAVGQFRLCNDWQGQLTKPQYLEKFQRIQQYLHSGDCYQINLTQRFTADYQGDEWQAYCALRQANTAPFSAFMRLPQGCALSISPERFISVSADGQIQTKPIKGTAPRSDNVDEDLQLAAELQQSEKNRAENLMIVDLLRNDIGKVAAPGSVKVPSLFALESFPAVHHLVSTVTGQLPINVHPLTLLRAAFPGGSITGAPKIRAMEIIEELEPSRRNLYCGAIAYISQHGTMDSNIAIRTLVAAEGKLHCWAGGGIVADSEGTAEYQESYDKVSRILPLLSQFKE</sequence>
<keyword evidence="6" id="KW-1185">Reference proteome</keyword>
<comment type="caution">
    <text evidence="5">The sequence shown here is derived from an EMBL/GenBank/DDBJ whole genome shotgun (WGS) entry which is preliminary data.</text>
</comment>
<dbReference type="GO" id="GO:0009396">
    <property type="term" value="P:folic acid-containing compound biosynthetic process"/>
    <property type="evidence" value="ECO:0007669"/>
    <property type="project" value="InterPro"/>
</dbReference>
<dbReference type="Proteomes" id="UP000294832">
    <property type="component" value="Unassembled WGS sequence"/>
</dbReference>
<protein>
    <recommendedName>
        <fullName evidence="1">aminodeoxychorismate synthase</fullName>
        <ecNumber evidence="1">2.6.1.85</ecNumber>
    </recommendedName>
</protein>
<dbReference type="InterPro" id="IPR005802">
    <property type="entry name" value="ADC_synth_comp_1"/>
</dbReference>
<organism evidence="5 6">
    <name type="scientific">Shewanella fodinae</name>
    <dbReference type="NCBI Taxonomy" id="552357"/>
    <lineage>
        <taxon>Bacteria</taxon>
        <taxon>Pseudomonadati</taxon>
        <taxon>Pseudomonadota</taxon>
        <taxon>Gammaproteobacteria</taxon>
        <taxon>Alteromonadales</taxon>
        <taxon>Shewanellaceae</taxon>
        <taxon>Shewanella</taxon>
    </lineage>
</organism>
<evidence type="ECO:0000256" key="1">
    <source>
        <dbReference type="ARBA" id="ARBA00013139"/>
    </source>
</evidence>
<dbReference type="NCBIfam" id="TIGR00553">
    <property type="entry name" value="pabB"/>
    <property type="match status" value="1"/>
</dbReference>
<dbReference type="InterPro" id="IPR006805">
    <property type="entry name" value="Anth_synth_I_N"/>
</dbReference>
<proteinExistence type="predicted"/>
<dbReference type="PRINTS" id="PR00095">
    <property type="entry name" value="ANTSNTHASEI"/>
</dbReference>
<dbReference type="Pfam" id="PF00425">
    <property type="entry name" value="Chorismate_bind"/>
    <property type="match status" value="1"/>
</dbReference>
<evidence type="ECO:0000259" key="3">
    <source>
        <dbReference type="Pfam" id="PF00425"/>
    </source>
</evidence>
<dbReference type="PANTHER" id="PTHR11236">
    <property type="entry name" value="AMINOBENZOATE/ANTHRANILATE SYNTHASE"/>
    <property type="match status" value="1"/>
</dbReference>
<dbReference type="GO" id="GO:0046820">
    <property type="term" value="F:4-amino-4-deoxychorismate synthase activity"/>
    <property type="evidence" value="ECO:0007669"/>
    <property type="project" value="UniProtKB-EC"/>
</dbReference>
<feature type="domain" description="Chorismate-utilising enzyme C-terminal" evidence="3">
    <location>
        <begin position="198"/>
        <end position="452"/>
    </location>
</feature>
<gene>
    <name evidence="5" type="ORF">EDC91_11943</name>
</gene>
<feature type="domain" description="Anthranilate synthase component I N-terminal" evidence="4">
    <location>
        <begin position="19"/>
        <end position="155"/>
    </location>
</feature>
<reference evidence="5 6" key="1">
    <citation type="submission" date="2019-03" db="EMBL/GenBank/DDBJ databases">
        <title>Freshwater and sediment microbial communities from various areas in North America, analyzing microbe dynamics in response to fracking.</title>
        <authorList>
            <person name="Lamendella R."/>
        </authorList>
    </citation>
    <scope>NUCLEOTIDE SEQUENCE [LARGE SCALE GENOMIC DNA]</scope>
    <source>
        <strain evidence="5 6">74A</strain>
    </source>
</reference>
<dbReference type="SUPFAM" id="SSF56322">
    <property type="entry name" value="ADC synthase"/>
    <property type="match status" value="1"/>
</dbReference>
<dbReference type="Gene3D" id="3.60.120.10">
    <property type="entry name" value="Anthranilate synthase"/>
    <property type="match status" value="1"/>
</dbReference>
<dbReference type="EMBL" id="SLWF01000019">
    <property type="protein sequence ID" value="TCN82334.1"/>
    <property type="molecule type" value="Genomic_DNA"/>
</dbReference>
<name>A0A4R2F8W3_9GAMM</name>
<dbReference type="InterPro" id="IPR005801">
    <property type="entry name" value="ADC_synthase"/>
</dbReference>
<evidence type="ECO:0000256" key="2">
    <source>
        <dbReference type="ARBA" id="ARBA00022679"/>
    </source>
</evidence>
<dbReference type="InterPro" id="IPR019999">
    <property type="entry name" value="Anth_synth_I-like"/>
</dbReference>
<dbReference type="OrthoDB" id="9803598at2"/>
<evidence type="ECO:0000313" key="5">
    <source>
        <dbReference type="EMBL" id="TCN82334.1"/>
    </source>
</evidence>
<dbReference type="EC" id="2.6.1.85" evidence="1"/>
<dbReference type="GO" id="GO:0000162">
    <property type="term" value="P:L-tryptophan biosynthetic process"/>
    <property type="evidence" value="ECO:0007669"/>
    <property type="project" value="TreeGrafter"/>
</dbReference>
<dbReference type="AlphaFoldDB" id="A0A4R2F8W3"/>
<evidence type="ECO:0000259" key="4">
    <source>
        <dbReference type="Pfam" id="PF04715"/>
    </source>
</evidence>
<dbReference type="Pfam" id="PF04715">
    <property type="entry name" value="Anth_synt_I_N"/>
    <property type="match status" value="1"/>
</dbReference>
<dbReference type="InterPro" id="IPR015890">
    <property type="entry name" value="Chorismate_C"/>
</dbReference>
<dbReference type="PANTHER" id="PTHR11236:SF50">
    <property type="entry name" value="AMINODEOXYCHORISMATE SYNTHASE COMPONENT 1"/>
    <property type="match status" value="1"/>
</dbReference>